<protein>
    <submittedName>
        <fullName evidence="4">YhbY family RNA-binding protein</fullName>
    </submittedName>
</protein>
<keyword evidence="1 2" id="KW-0694">RNA-binding</keyword>
<dbReference type="Proteomes" id="UP000621436">
    <property type="component" value="Unassembled WGS sequence"/>
</dbReference>
<keyword evidence="5" id="KW-1185">Reference proteome</keyword>
<dbReference type="PANTHER" id="PTHR40065">
    <property type="entry name" value="RNA-BINDING PROTEIN YHBY"/>
    <property type="match status" value="1"/>
</dbReference>
<evidence type="ECO:0000256" key="1">
    <source>
        <dbReference type="ARBA" id="ARBA00022884"/>
    </source>
</evidence>
<dbReference type="EMBL" id="JADPIE010000001">
    <property type="protein sequence ID" value="MBF8435975.1"/>
    <property type="molecule type" value="Genomic_DNA"/>
</dbReference>
<feature type="domain" description="CRM" evidence="3">
    <location>
        <begin position="1"/>
        <end position="97"/>
    </location>
</feature>
<evidence type="ECO:0000313" key="4">
    <source>
        <dbReference type="EMBL" id="MBF8435975.1"/>
    </source>
</evidence>
<dbReference type="Pfam" id="PF01985">
    <property type="entry name" value="CRS1_YhbY"/>
    <property type="match status" value="1"/>
</dbReference>
<name>A0A931ASF2_9FIRM</name>
<dbReference type="SMART" id="SM01103">
    <property type="entry name" value="CRS1_YhbY"/>
    <property type="match status" value="1"/>
</dbReference>
<proteinExistence type="predicted"/>
<dbReference type="PROSITE" id="PS51295">
    <property type="entry name" value="CRM"/>
    <property type="match status" value="1"/>
</dbReference>
<evidence type="ECO:0000259" key="3">
    <source>
        <dbReference type="PROSITE" id="PS51295"/>
    </source>
</evidence>
<dbReference type="Gene3D" id="3.30.110.60">
    <property type="entry name" value="YhbY-like"/>
    <property type="match status" value="1"/>
</dbReference>
<dbReference type="InterPro" id="IPR001890">
    <property type="entry name" value="RNA-binding_CRM"/>
</dbReference>
<evidence type="ECO:0000313" key="5">
    <source>
        <dbReference type="Proteomes" id="UP000621436"/>
    </source>
</evidence>
<dbReference type="InterPro" id="IPR035920">
    <property type="entry name" value="YhbY-like_sf"/>
</dbReference>
<organism evidence="4 5">
    <name type="scientific">Halonatronomonas betaini</name>
    <dbReference type="NCBI Taxonomy" id="2778430"/>
    <lineage>
        <taxon>Bacteria</taxon>
        <taxon>Bacillati</taxon>
        <taxon>Bacillota</taxon>
        <taxon>Clostridia</taxon>
        <taxon>Halanaerobiales</taxon>
        <taxon>Halarsenatibacteraceae</taxon>
        <taxon>Halonatronomonas</taxon>
    </lineage>
</organism>
<comment type="caution">
    <text evidence="4">The sequence shown here is derived from an EMBL/GenBank/DDBJ whole genome shotgun (WGS) entry which is preliminary data.</text>
</comment>
<dbReference type="InterPro" id="IPR051925">
    <property type="entry name" value="RNA-binding_domain"/>
</dbReference>
<dbReference type="PANTHER" id="PTHR40065:SF3">
    <property type="entry name" value="RNA-BINDING PROTEIN YHBY"/>
    <property type="match status" value="1"/>
</dbReference>
<reference evidence="4" key="1">
    <citation type="submission" date="2020-11" db="EMBL/GenBank/DDBJ databases">
        <title>Halonatronomonas betainensis gen. nov., sp. nov. a novel haloalkaliphilic representative of the family Halanaerobiacae capable of betaine degradation.</title>
        <authorList>
            <person name="Boltyanskaya Y."/>
            <person name="Kevbrin V."/>
            <person name="Detkova E."/>
            <person name="Grouzdev D.S."/>
            <person name="Koziaeva V."/>
            <person name="Zhilina T."/>
        </authorList>
    </citation>
    <scope>NUCLEOTIDE SEQUENCE</scope>
    <source>
        <strain evidence="4">Z-7014</strain>
    </source>
</reference>
<sequence>MELTGKDRSYLRAEGHGMDPLLQIGKDGLSESTIEKTEELLTDHELIKIRVLDNNQLSARESAHKLADETDSSVVQVIGHVALLYRENPEISGYNIPQ</sequence>
<dbReference type="GO" id="GO:0003723">
    <property type="term" value="F:RNA binding"/>
    <property type="evidence" value="ECO:0007669"/>
    <property type="project" value="UniProtKB-UniRule"/>
</dbReference>
<dbReference type="AlphaFoldDB" id="A0A931ASF2"/>
<dbReference type="SUPFAM" id="SSF75471">
    <property type="entry name" value="YhbY-like"/>
    <property type="match status" value="1"/>
</dbReference>
<evidence type="ECO:0000256" key="2">
    <source>
        <dbReference type="PROSITE-ProRule" id="PRU00626"/>
    </source>
</evidence>
<accession>A0A931ASF2</accession>
<gene>
    <name evidence="4" type="ORF">I0Q91_02680</name>
</gene>
<dbReference type="RefSeq" id="WP_270452711.1">
    <property type="nucleotide sequence ID" value="NZ_JADPIE010000001.1"/>
</dbReference>